<dbReference type="InterPro" id="IPR051550">
    <property type="entry name" value="SCF-Subunits/Alg-Epimerases"/>
</dbReference>
<dbReference type="NCBIfam" id="TIGR03804">
    <property type="entry name" value="para_beta_helix"/>
    <property type="match status" value="1"/>
</dbReference>
<keyword evidence="6" id="KW-1185">Reference proteome</keyword>
<keyword evidence="3" id="KW-0833">Ubl conjugation pathway</keyword>
<dbReference type="InterPro" id="IPR006626">
    <property type="entry name" value="PbH1"/>
</dbReference>
<dbReference type="InterPro" id="IPR022441">
    <property type="entry name" value="Para_beta_helix_rpt-2"/>
</dbReference>
<evidence type="ECO:0000313" key="5">
    <source>
        <dbReference type="EMBL" id="AYQ73837.1"/>
    </source>
</evidence>
<name>A0A3G3K1B6_9BACL</name>
<dbReference type="SUPFAM" id="SSF51126">
    <property type="entry name" value="Pectin lyase-like"/>
    <property type="match status" value="2"/>
</dbReference>
<sequence length="511" mass="54525">MKGGERMAAGSYLNVKTDYGAAGNGTNNDTAPIRKAIEDAIRLGGATVYLPIGTYRITGLEVSGSFNMIGDGEDSVLLSDDRTRSVLKISNASGAFWRGFKIKSTAGTDYSKRNPLLNGLFLSGADRCTVEGLFVENTYAAGILVSGCTGTSIVGCQVRNTLADGIHFTGRSKDCTAAHNTLSETGDDGIAVVSYLGDKDVCERILITGNHVNRSWARGISHVGGRNVTIADNFVLASASSGILVVEDKNYGTYPPTDTVIHHNQVIQAGTYVPPRPLSGNKIGVEVASGASGVRIDGNTVKESKAAGLAVSGGGTGISIAGNHVYRNRATGVELADLSKVTFTGNTVELNFKYGLFATRVTYGLFTGNRWVNNNCFDMDNPAMGTPNANTLAIDNANFNACNDCTIADNLSVDDRTDRSRARVERAIEISGSRRIKTGGNRCYVYNADPSKAVTTESFLAWNAECERMDAFTGAGVPDAKIYKAGQFYFRTDTKELYLYDGSAWRRLALN</sequence>
<dbReference type="PANTHER" id="PTHR22990">
    <property type="entry name" value="F-BOX ONLY PROTEIN"/>
    <property type="match status" value="1"/>
</dbReference>
<dbReference type="EMBL" id="CP033433">
    <property type="protein sequence ID" value="AYQ73837.1"/>
    <property type="molecule type" value="Genomic_DNA"/>
</dbReference>
<feature type="domain" description="Right handed beta helix" evidence="4">
    <location>
        <begin position="141"/>
        <end position="323"/>
    </location>
</feature>
<dbReference type="KEGG" id="coh:EAV92_15370"/>
<dbReference type="InterPro" id="IPR039448">
    <property type="entry name" value="Beta_helix"/>
</dbReference>
<protein>
    <recommendedName>
        <fullName evidence="4">Right handed beta helix domain-containing protein</fullName>
    </recommendedName>
</protein>
<dbReference type="Gene3D" id="2.160.20.10">
    <property type="entry name" value="Single-stranded right-handed beta-helix, Pectin lyase-like"/>
    <property type="match status" value="2"/>
</dbReference>
<evidence type="ECO:0000256" key="1">
    <source>
        <dbReference type="ARBA" id="ARBA00004906"/>
    </source>
</evidence>
<dbReference type="PANTHER" id="PTHR22990:SF15">
    <property type="entry name" value="F-BOX ONLY PROTEIN 10"/>
    <property type="match status" value="1"/>
</dbReference>
<dbReference type="AlphaFoldDB" id="A0A3G3K1B6"/>
<keyword evidence="2" id="KW-0677">Repeat</keyword>
<evidence type="ECO:0000259" key="4">
    <source>
        <dbReference type="Pfam" id="PF13229"/>
    </source>
</evidence>
<accession>A0A3G3K1B6</accession>
<evidence type="ECO:0000256" key="2">
    <source>
        <dbReference type="ARBA" id="ARBA00022737"/>
    </source>
</evidence>
<dbReference type="SMART" id="SM00710">
    <property type="entry name" value="PbH1"/>
    <property type="match status" value="10"/>
</dbReference>
<comment type="pathway">
    <text evidence="1">Protein modification; protein ubiquitination.</text>
</comment>
<reference evidence="5 6" key="1">
    <citation type="submission" date="2018-10" db="EMBL/GenBank/DDBJ databases">
        <title>Genome Sequence of Cohnella sp.</title>
        <authorList>
            <person name="Srinivasan S."/>
            <person name="Kim M.K."/>
        </authorList>
    </citation>
    <scope>NUCLEOTIDE SEQUENCE [LARGE SCALE GENOMIC DNA]</scope>
    <source>
        <strain evidence="5 6">18JY8-7</strain>
    </source>
</reference>
<organism evidence="5 6">
    <name type="scientific">Cohnella candidum</name>
    <dbReference type="NCBI Taxonomy" id="2674991"/>
    <lineage>
        <taxon>Bacteria</taxon>
        <taxon>Bacillati</taxon>
        <taxon>Bacillota</taxon>
        <taxon>Bacilli</taxon>
        <taxon>Bacillales</taxon>
        <taxon>Paenibacillaceae</taxon>
        <taxon>Cohnella</taxon>
    </lineage>
</organism>
<dbReference type="Proteomes" id="UP000269097">
    <property type="component" value="Chromosome"/>
</dbReference>
<dbReference type="Pfam" id="PF13229">
    <property type="entry name" value="Beta_helix"/>
    <property type="match status" value="1"/>
</dbReference>
<evidence type="ECO:0000256" key="3">
    <source>
        <dbReference type="ARBA" id="ARBA00022786"/>
    </source>
</evidence>
<proteinExistence type="predicted"/>
<dbReference type="InterPro" id="IPR012334">
    <property type="entry name" value="Pectin_lyas_fold"/>
</dbReference>
<dbReference type="InterPro" id="IPR011050">
    <property type="entry name" value="Pectin_lyase_fold/virulence"/>
</dbReference>
<gene>
    <name evidence="5" type="ORF">EAV92_15370</name>
</gene>
<evidence type="ECO:0000313" key="6">
    <source>
        <dbReference type="Proteomes" id="UP000269097"/>
    </source>
</evidence>